<evidence type="ECO:0000313" key="1">
    <source>
        <dbReference type="EMBL" id="MFC5458083.1"/>
    </source>
</evidence>
<keyword evidence="2" id="KW-1185">Reference proteome</keyword>
<evidence type="ECO:0000313" key="2">
    <source>
        <dbReference type="Proteomes" id="UP001596052"/>
    </source>
</evidence>
<reference evidence="2" key="1">
    <citation type="journal article" date="2019" name="Int. J. Syst. Evol. Microbiol.">
        <title>The Global Catalogue of Microorganisms (GCM) 10K type strain sequencing project: providing services to taxonomists for standard genome sequencing and annotation.</title>
        <authorList>
            <consortium name="The Broad Institute Genomics Platform"/>
            <consortium name="The Broad Institute Genome Sequencing Center for Infectious Disease"/>
            <person name="Wu L."/>
            <person name="Ma J."/>
        </authorList>
    </citation>
    <scope>NUCLEOTIDE SEQUENCE [LARGE SCALE GENOMIC DNA]</scope>
    <source>
        <strain evidence="2">CGMCC 4.1469</strain>
    </source>
</reference>
<accession>A0ABW0KX23</accession>
<dbReference type="EMBL" id="JBHSMQ010000016">
    <property type="protein sequence ID" value="MFC5458083.1"/>
    <property type="molecule type" value="Genomic_DNA"/>
</dbReference>
<organism evidence="1 2">
    <name type="scientific">Prosthecobacter fluviatilis</name>
    <dbReference type="NCBI Taxonomy" id="445931"/>
    <lineage>
        <taxon>Bacteria</taxon>
        <taxon>Pseudomonadati</taxon>
        <taxon>Verrucomicrobiota</taxon>
        <taxon>Verrucomicrobiia</taxon>
        <taxon>Verrucomicrobiales</taxon>
        <taxon>Verrucomicrobiaceae</taxon>
        <taxon>Prosthecobacter</taxon>
    </lineage>
</organism>
<gene>
    <name evidence="1" type="ORF">ACFQDI_24650</name>
</gene>
<comment type="caution">
    <text evidence="1">The sequence shown here is derived from an EMBL/GenBank/DDBJ whole genome shotgun (WGS) entry which is preliminary data.</text>
</comment>
<name>A0ABW0KX23_9BACT</name>
<dbReference type="Proteomes" id="UP001596052">
    <property type="component" value="Unassembled WGS sequence"/>
</dbReference>
<protein>
    <submittedName>
        <fullName evidence="1">Uncharacterized protein</fullName>
    </submittedName>
</protein>
<sequence length="181" mass="19802">MKASEKRLIMILGVLVAVCTGALLSRQLLRLQHGIDRREQALELRQMEASALLAEAGLWQQRLEWLRASQPPMTSESVASQELLEDLLASAAAQGLVVQKKKLHELVRTEFQNEVAVTLTVRGGLPALFRWIHQLLSPEAFCLVTELKVTPDAADPASVVALISFSRLHAPVVAGAQAPSR</sequence>
<proteinExistence type="predicted"/>
<dbReference type="RefSeq" id="WP_377172063.1">
    <property type="nucleotide sequence ID" value="NZ_JBHSMQ010000016.1"/>
</dbReference>